<dbReference type="Proteomes" id="UP000199309">
    <property type="component" value="Unassembled WGS sequence"/>
</dbReference>
<accession>A0A1G9XHS5</accession>
<dbReference type="InterPro" id="IPR036397">
    <property type="entry name" value="RNaseH_sf"/>
</dbReference>
<name>A0A1G9XHS5_9FIRM</name>
<dbReference type="GO" id="GO:0005829">
    <property type="term" value="C:cytosol"/>
    <property type="evidence" value="ECO:0007669"/>
    <property type="project" value="TreeGrafter"/>
</dbReference>
<feature type="non-terminal residue" evidence="4">
    <location>
        <position position="1"/>
    </location>
</feature>
<reference evidence="4 5" key="1">
    <citation type="submission" date="2016-10" db="EMBL/GenBank/DDBJ databases">
        <authorList>
            <person name="de Groot N.N."/>
        </authorList>
    </citation>
    <scope>NUCLEOTIDE SEQUENCE [LARGE SCALE GENOMIC DNA]</scope>
    <source>
        <strain evidence="4 5">DSM 16981</strain>
    </source>
</reference>
<feature type="domain" description="Integrase catalytic" evidence="3">
    <location>
        <begin position="1"/>
        <end position="97"/>
    </location>
</feature>
<dbReference type="Gene3D" id="3.30.420.10">
    <property type="entry name" value="Ribonuclease H-like superfamily/Ribonuclease H"/>
    <property type="match status" value="1"/>
</dbReference>
<dbReference type="GO" id="GO:0015074">
    <property type="term" value="P:DNA integration"/>
    <property type="evidence" value="ECO:0007669"/>
    <property type="project" value="InterPro"/>
</dbReference>
<evidence type="ECO:0000259" key="3">
    <source>
        <dbReference type="PROSITE" id="PS50994"/>
    </source>
</evidence>
<proteinExistence type="inferred from homology"/>
<protein>
    <submittedName>
        <fullName evidence="4">Integrase core domain</fullName>
    </submittedName>
</protein>
<dbReference type="InterPro" id="IPR001584">
    <property type="entry name" value="Integrase_cat-core"/>
</dbReference>
<dbReference type="PANTHER" id="PTHR10948">
    <property type="entry name" value="TRANSPOSASE"/>
    <property type="match status" value="1"/>
</dbReference>
<dbReference type="InterPro" id="IPR051917">
    <property type="entry name" value="Transposase-Integrase"/>
</dbReference>
<dbReference type="RefSeq" id="WP_143006421.1">
    <property type="nucleotide sequence ID" value="NZ_FNHQ01000018.1"/>
</dbReference>
<dbReference type="OrthoDB" id="1632013at2"/>
<dbReference type="PROSITE" id="PS50994">
    <property type="entry name" value="INTEGRASE"/>
    <property type="match status" value="1"/>
</dbReference>
<evidence type="ECO:0000256" key="2">
    <source>
        <dbReference type="ARBA" id="ARBA00006363"/>
    </source>
</evidence>
<dbReference type="AlphaFoldDB" id="A0A1G9XHS5"/>
<gene>
    <name evidence="4" type="ORF">SAMN05660299_01821</name>
</gene>
<dbReference type="InterPro" id="IPR001598">
    <property type="entry name" value="Transposase_IS30_CS"/>
</dbReference>
<evidence type="ECO:0000313" key="4">
    <source>
        <dbReference type="EMBL" id="SDM95843.1"/>
    </source>
</evidence>
<dbReference type="GO" id="GO:0006313">
    <property type="term" value="P:DNA transposition"/>
    <property type="evidence" value="ECO:0007669"/>
    <property type="project" value="InterPro"/>
</dbReference>
<comment type="function">
    <text evidence="1">Required for the transposition of the insertion element.</text>
</comment>
<dbReference type="STRING" id="349095.SAMN05660299_01821"/>
<comment type="similarity">
    <text evidence="2">Belongs to the transposase IS30 family.</text>
</comment>
<dbReference type="GO" id="GO:0003677">
    <property type="term" value="F:DNA binding"/>
    <property type="evidence" value="ECO:0007669"/>
    <property type="project" value="InterPro"/>
</dbReference>
<dbReference type="NCBIfam" id="NF033563">
    <property type="entry name" value="transpos_IS30"/>
    <property type="match status" value="1"/>
</dbReference>
<dbReference type="GO" id="GO:0004803">
    <property type="term" value="F:transposase activity"/>
    <property type="evidence" value="ECO:0007669"/>
    <property type="project" value="InterPro"/>
</dbReference>
<evidence type="ECO:0000256" key="1">
    <source>
        <dbReference type="ARBA" id="ARBA00002190"/>
    </source>
</evidence>
<dbReference type="PANTHER" id="PTHR10948:SF23">
    <property type="entry name" value="TRANSPOSASE INSI FOR INSERTION SEQUENCE ELEMENT IS30A-RELATED"/>
    <property type="match status" value="1"/>
</dbReference>
<keyword evidence="5" id="KW-1185">Reference proteome</keyword>
<dbReference type="InterPro" id="IPR012337">
    <property type="entry name" value="RNaseH-like_sf"/>
</dbReference>
<sequence length="101" mass="11716">PLNAFKTATTDRGKEFSCYKSVKEKLGIDMYFADPYCSWQRGSNENSNGLLREFYPKKTDLSLVDEKELIHNVFLINSRPRKCLGWKSAIEVFLHELSHLT</sequence>
<dbReference type="EMBL" id="FNHQ01000018">
    <property type="protein sequence ID" value="SDM95843.1"/>
    <property type="molecule type" value="Genomic_DNA"/>
</dbReference>
<dbReference type="SUPFAM" id="SSF53098">
    <property type="entry name" value="Ribonuclease H-like"/>
    <property type="match status" value="1"/>
</dbReference>
<dbReference type="PROSITE" id="PS01043">
    <property type="entry name" value="TRANSPOSASE_IS30"/>
    <property type="match status" value="1"/>
</dbReference>
<evidence type="ECO:0000313" key="5">
    <source>
        <dbReference type="Proteomes" id="UP000199309"/>
    </source>
</evidence>
<dbReference type="InterPro" id="IPR053392">
    <property type="entry name" value="Transposase_IS30-like"/>
</dbReference>
<organism evidence="4 5">
    <name type="scientific">Megasphaera paucivorans</name>
    <dbReference type="NCBI Taxonomy" id="349095"/>
    <lineage>
        <taxon>Bacteria</taxon>
        <taxon>Bacillati</taxon>
        <taxon>Bacillota</taxon>
        <taxon>Negativicutes</taxon>
        <taxon>Veillonellales</taxon>
        <taxon>Veillonellaceae</taxon>
        <taxon>Megasphaera</taxon>
    </lineage>
</organism>